<keyword evidence="7 8" id="KW-0472">Membrane</keyword>
<feature type="transmembrane region" description="Helical" evidence="8">
    <location>
        <begin position="28"/>
        <end position="49"/>
    </location>
</feature>
<dbReference type="Pfam" id="PF12019">
    <property type="entry name" value="GspH"/>
    <property type="match status" value="1"/>
</dbReference>
<keyword evidence="2" id="KW-1003">Cell membrane</keyword>
<feature type="domain" description="General secretion pathway GspH" evidence="9">
    <location>
        <begin position="61"/>
        <end position="177"/>
    </location>
</feature>
<dbReference type="SUPFAM" id="SSF54523">
    <property type="entry name" value="Pili subunits"/>
    <property type="match status" value="1"/>
</dbReference>
<gene>
    <name evidence="10" type="ORF">METZ01_LOCUS135994</name>
</gene>
<keyword evidence="4" id="KW-0997">Cell inner membrane</keyword>
<accession>A0A381Z1R2</accession>
<dbReference type="InterPro" id="IPR012902">
    <property type="entry name" value="N_methyl_site"/>
</dbReference>
<dbReference type="AlphaFoldDB" id="A0A381Z1R2"/>
<comment type="subcellular location">
    <subcellularLocation>
        <location evidence="1">Cell inner membrane</location>
        <topology evidence="1">Single-pass membrane protein</topology>
    </subcellularLocation>
</comment>
<evidence type="ECO:0000259" key="9">
    <source>
        <dbReference type="Pfam" id="PF12019"/>
    </source>
</evidence>
<protein>
    <recommendedName>
        <fullName evidence="9">General secretion pathway GspH domain-containing protein</fullName>
    </recommendedName>
</protein>
<evidence type="ECO:0000256" key="3">
    <source>
        <dbReference type="ARBA" id="ARBA00022481"/>
    </source>
</evidence>
<dbReference type="InterPro" id="IPR045584">
    <property type="entry name" value="Pilin-like"/>
</dbReference>
<evidence type="ECO:0000256" key="7">
    <source>
        <dbReference type="ARBA" id="ARBA00023136"/>
    </source>
</evidence>
<evidence type="ECO:0000256" key="8">
    <source>
        <dbReference type="SAM" id="Phobius"/>
    </source>
</evidence>
<evidence type="ECO:0000313" key="10">
    <source>
        <dbReference type="EMBL" id="SVA83140.1"/>
    </source>
</evidence>
<dbReference type="GO" id="GO:0005886">
    <property type="term" value="C:plasma membrane"/>
    <property type="evidence" value="ECO:0007669"/>
    <property type="project" value="UniProtKB-SubCell"/>
</dbReference>
<dbReference type="EMBL" id="UINC01019614">
    <property type="protein sequence ID" value="SVA83140.1"/>
    <property type="molecule type" value="Genomic_DNA"/>
</dbReference>
<dbReference type="GO" id="GO:0015627">
    <property type="term" value="C:type II protein secretion system complex"/>
    <property type="evidence" value="ECO:0007669"/>
    <property type="project" value="InterPro"/>
</dbReference>
<proteinExistence type="predicted"/>
<evidence type="ECO:0000256" key="6">
    <source>
        <dbReference type="ARBA" id="ARBA00022989"/>
    </source>
</evidence>
<keyword evidence="5 8" id="KW-0812">Transmembrane</keyword>
<evidence type="ECO:0000256" key="2">
    <source>
        <dbReference type="ARBA" id="ARBA00022475"/>
    </source>
</evidence>
<name>A0A381Z1R2_9ZZZZ</name>
<reference evidence="10" key="1">
    <citation type="submission" date="2018-05" db="EMBL/GenBank/DDBJ databases">
        <authorList>
            <person name="Lanie J.A."/>
            <person name="Ng W.-L."/>
            <person name="Kazmierczak K.M."/>
            <person name="Andrzejewski T.M."/>
            <person name="Davidsen T.M."/>
            <person name="Wayne K.J."/>
            <person name="Tettelin H."/>
            <person name="Glass J.I."/>
            <person name="Rusch D."/>
            <person name="Podicherti R."/>
            <person name="Tsui H.-C.T."/>
            <person name="Winkler M.E."/>
        </authorList>
    </citation>
    <scope>NUCLEOTIDE SEQUENCE</scope>
</reference>
<keyword evidence="6 8" id="KW-1133">Transmembrane helix</keyword>
<evidence type="ECO:0000256" key="4">
    <source>
        <dbReference type="ARBA" id="ARBA00022519"/>
    </source>
</evidence>
<dbReference type="GO" id="GO:0015628">
    <property type="term" value="P:protein secretion by the type II secretion system"/>
    <property type="evidence" value="ECO:0007669"/>
    <property type="project" value="InterPro"/>
</dbReference>
<organism evidence="10">
    <name type="scientific">marine metagenome</name>
    <dbReference type="NCBI Taxonomy" id="408172"/>
    <lineage>
        <taxon>unclassified sequences</taxon>
        <taxon>metagenomes</taxon>
        <taxon>ecological metagenomes</taxon>
    </lineage>
</organism>
<keyword evidence="3" id="KW-0488">Methylation</keyword>
<dbReference type="Gene3D" id="3.55.40.10">
    <property type="entry name" value="minor pseudopilin epsh domain"/>
    <property type="match status" value="1"/>
</dbReference>
<evidence type="ECO:0000256" key="1">
    <source>
        <dbReference type="ARBA" id="ARBA00004377"/>
    </source>
</evidence>
<dbReference type="InterPro" id="IPR022346">
    <property type="entry name" value="T2SS_GspH"/>
</dbReference>
<sequence length="194" mass="21655">MARILCQFYNPATPISVFHRSRQTGVSLIELLVGCLIIAVLVQLAIPGFQALSVRSIRNTTARLLIADLNWSRTEALANSTRLYLCPGQNSDRCRSNTDWSQGWSVFSDQNHNGQLEPSEILLLRTLPLNNSISVHFRKPGYLFYKNDGSAWPNGTFRICTAGSKVPPLLVIVYRTGRARTSSGTRLKCIPQHI</sequence>
<dbReference type="Pfam" id="PF07963">
    <property type="entry name" value="N_methyl"/>
    <property type="match status" value="1"/>
</dbReference>
<evidence type="ECO:0000256" key="5">
    <source>
        <dbReference type="ARBA" id="ARBA00022692"/>
    </source>
</evidence>